<protein>
    <submittedName>
        <fullName evidence="3">Coiled-coil and C2 domain-containing protein 2A-like</fullName>
    </submittedName>
</protein>
<dbReference type="GO" id="GO:1904491">
    <property type="term" value="P:protein localization to ciliary transition zone"/>
    <property type="evidence" value="ECO:0007669"/>
    <property type="project" value="TreeGrafter"/>
</dbReference>
<dbReference type="Proteomes" id="UP000515154">
    <property type="component" value="Unplaced"/>
</dbReference>
<dbReference type="GO" id="GO:0035869">
    <property type="term" value="C:ciliary transition zone"/>
    <property type="evidence" value="ECO:0007669"/>
    <property type="project" value="TreeGrafter"/>
</dbReference>
<dbReference type="Pfam" id="PF24652">
    <property type="entry name" value="CEP76_C"/>
    <property type="match status" value="1"/>
</dbReference>
<dbReference type="KEGG" id="osn:115229733"/>
<accession>A0A6P7U312</accession>
<dbReference type="GO" id="GO:1905515">
    <property type="term" value="P:non-motile cilium assembly"/>
    <property type="evidence" value="ECO:0007669"/>
    <property type="project" value="TreeGrafter"/>
</dbReference>
<evidence type="ECO:0000313" key="3">
    <source>
        <dbReference type="RefSeq" id="XP_029655902.1"/>
    </source>
</evidence>
<dbReference type="PANTHER" id="PTHR20837">
    <property type="entry name" value="CENTROSOMAL PROTEIN-RELATED"/>
    <property type="match status" value="1"/>
</dbReference>
<dbReference type="InterPro" id="IPR052434">
    <property type="entry name" value="Tectonic-like_complex_comp"/>
</dbReference>
<name>A0A6P7U312_9MOLL</name>
<feature type="domain" description="Centrosomal protein of 76 kDa C-terminal" evidence="1">
    <location>
        <begin position="48"/>
        <end position="107"/>
    </location>
</feature>
<gene>
    <name evidence="3" type="primary">LOC115229733</name>
</gene>
<organism evidence="2 3">
    <name type="scientific">Octopus sinensis</name>
    <name type="common">East Asian common octopus</name>
    <dbReference type="NCBI Taxonomy" id="2607531"/>
    <lineage>
        <taxon>Eukaryota</taxon>
        <taxon>Metazoa</taxon>
        <taxon>Spiralia</taxon>
        <taxon>Lophotrochozoa</taxon>
        <taxon>Mollusca</taxon>
        <taxon>Cephalopoda</taxon>
        <taxon>Coleoidea</taxon>
        <taxon>Octopodiformes</taxon>
        <taxon>Octopoda</taxon>
        <taxon>Incirrata</taxon>
        <taxon>Octopodidae</taxon>
        <taxon>Octopus</taxon>
    </lineage>
</organism>
<dbReference type="InterPro" id="IPR056288">
    <property type="entry name" value="CEP76_C"/>
</dbReference>
<dbReference type="RefSeq" id="XP_029655902.1">
    <property type="nucleotide sequence ID" value="XM_029800042.1"/>
</dbReference>
<dbReference type="PANTHER" id="PTHR20837:SF0">
    <property type="entry name" value="COILED-COIL AND C2 DOMAIN-CONTAINING PROTEIN 2A"/>
    <property type="match status" value="1"/>
</dbReference>
<reference evidence="3" key="1">
    <citation type="submission" date="2025-08" db="UniProtKB">
        <authorList>
            <consortium name="RefSeq"/>
        </authorList>
    </citation>
    <scope>IDENTIFICATION</scope>
</reference>
<evidence type="ECO:0000313" key="2">
    <source>
        <dbReference type="Proteomes" id="UP000515154"/>
    </source>
</evidence>
<evidence type="ECO:0000259" key="1">
    <source>
        <dbReference type="Pfam" id="PF24652"/>
    </source>
</evidence>
<keyword evidence="2" id="KW-1185">Reference proteome</keyword>
<dbReference type="AlphaFoldDB" id="A0A6P7U312"/>
<proteinExistence type="predicted"/>
<sequence length="114" mass="12776">MGKSVYLIAGRAIPEGNTFYVLTEEQPGDYVIWNPVTAQHWPVEDQHGALITGFPINLTFTTIKAVVDATFAMGMHDIVGNDVEFALAVHVYAYPCDIFSVWVYFGNMIRIYDV</sequence>